<gene>
    <name evidence="2" type="ORF">LCGC14_2642550</name>
</gene>
<feature type="non-terminal residue" evidence="2">
    <location>
        <position position="73"/>
    </location>
</feature>
<comment type="caution">
    <text evidence="2">The sequence shown here is derived from an EMBL/GenBank/DDBJ whole genome shotgun (WGS) entry which is preliminary data.</text>
</comment>
<evidence type="ECO:0000259" key="1">
    <source>
        <dbReference type="Pfam" id="PF14311"/>
    </source>
</evidence>
<dbReference type="InterPro" id="IPR025487">
    <property type="entry name" value="DUF4379"/>
</dbReference>
<proteinExistence type="predicted"/>
<protein>
    <recommendedName>
        <fullName evidence="1">Treble clef zinc finger domain-containing protein</fullName>
    </recommendedName>
</protein>
<reference evidence="2" key="1">
    <citation type="journal article" date="2015" name="Nature">
        <title>Complex archaea that bridge the gap between prokaryotes and eukaryotes.</title>
        <authorList>
            <person name="Spang A."/>
            <person name="Saw J.H."/>
            <person name="Jorgensen S.L."/>
            <person name="Zaremba-Niedzwiedzka K."/>
            <person name="Martijn J."/>
            <person name="Lind A.E."/>
            <person name="van Eijk R."/>
            <person name="Schleper C."/>
            <person name="Guy L."/>
            <person name="Ettema T.J."/>
        </authorList>
    </citation>
    <scope>NUCLEOTIDE SEQUENCE</scope>
</reference>
<accession>A0A0F9CPB6</accession>
<sequence>MKRKTLDDARLVAISKGGLCLSDVYINSKTKLKWICSEGHIWKTIFSHIKDGRWCPFCSNVAKNTLKDAQKLA</sequence>
<evidence type="ECO:0000313" key="2">
    <source>
        <dbReference type="EMBL" id="KKK98456.1"/>
    </source>
</evidence>
<name>A0A0F9CPB6_9ZZZZ</name>
<organism evidence="2">
    <name type="scientific">marine sediment metagenome</name>
    <dbReference type="NCBI Taxonomy" id="412755"/>
    <lineage>
        <taxon>unclassified sequences</taxon>
        <taxon>metagenomes</taxon>
        <taxon>ecological metagenomes</taxon>
    </lineage>
</organism>
<dbReference type="EMBL" id="LAZR01045610">
    <property type="protein sequence ID" value="KKK98456.1"/>
    <property type="molecule type" value="Genomic_DNA"/>
</dbReference>
<dbReference type="AlphaFoldDB" id="A0A0F9CPB6"/>
<feature type="domain" description="Treble clef zinc finger" evidence="1">
    <location>
        <begin position="18"/>
        <end position="60"/>
    </location>
</feature>
<dbReference type="Pfam" id="PF14311">
    <property type="entry name" value="DUF4379"/>
    <property type="match status" value="1"/>
</dbReference>